<reference evidence="2 3" key="1">
    <citation type="submission" date="2016-11" db="EMBL/GenBank/DDBJ databases">
        <authorList>
            <person name="Jaros S."/>
            <person name="Januszkiewicz K."/>
            <person name="Wedrychowicz H."/>
        </authorList>
    </citation>
    <scope>NUCLEOTIDE SEQUENCE [LARGE SCALE GENOMIC DNA]</scope>
    <source>
        <strain evidence="2 3">CGMCC 1.10681</strain>
    </source>
</reference>
<keyword evidence="1" id="KW-0812">Transmembrane</keyword>
<gene>
    <name evidence="2" type="ORF">SAMN05216179_1539</name>
</gene>
<evidence type="ECO:0000313" key="2">
    <source>
        <dbReference type="EMBL" id="SHM98984.1"/>
    </source>
</evidence>
<dbReference type="Proteomes" id="UP000184184">
    <property type="component" value="Unassembled WGS sequence"/>
</dbReference>
<feature type="transmembrane region" description="Helical" evidence="1">
    <location>
        <begin position="20"/>
        <end position="47"/>
    </location>
</feature>
<keyword evidence="1" id="KW-1133">Transmembrane helix</keyword>
<dbReference type="OrthoDB" id="2182676at2"/>
<evidence type="ECO:0000313" key="3">
    <source>
        <dbReference type="Proteomes" id="UP000184184"/>
    </source>
</evidence>
<dbReference type="RefSeq" id="WP_073201260.1">
    <property type="nucleotide sequence ID" value="NZ_FRCZ01000002.1"/>
</dbReference>
<evidence type="ECO:0000256" key="1">
    <source>
        <dbReference type="SAM" id="Phobius"/>
    </source>
</evidence>
<dbReference type="InterPro" id="IPR006938">
    <property type="entry name" value="DUF624"/>
</dbReference>
<accession>A0A1M7N672</accession>
<dbReference type="AlphaFoldDB" id="A0A1M7N672"/>
<name>A0A1M7N672_9BACI</name>
<dbReference type="Pfam" id="PF04854">
    <property type="entry name" value="DUF624"/>
    <property type="match status" value="1"/>
</dbReference>
<proteinExistence type="predicted"/>
<protein>
    <submittedName>
        <fullName evidence="2">Uncharacterized membrane protein YesL</fullName>
    </submittedName>
</protein>
<feature type="transmembrane region" description="Helical" evidence="1">
    <location>
        <begin position="145"/>
        <end position="169"/>
    </location>
</feature>
<feature type="transmembrane region" description="Helical" evidence="1">
    <location>
        <begin position="175"/>
        <end position="196"/>
    </location>
</feature>
<feature type="transmembrane region" description="Helical" evidence="1">
    <location>
        <begin position="104"/>
        <end position="125"/>
    </location>
</feature>
<keyword evidence="3" id="KW-1185">Reference proteome</keyword>
<sequence length="222" mass="25913">MKSVNTNGFYKFLEWLMWIMYLNILWIISTLIGFVIFGLFPATMALITTIREWHIKEEISFHKSYARAYKEYFLTSNLIGILFLVVGYVIFVDFQWIIQHTSTFQFLFLVVLLILTVIYLILVLYTFPVMAHFDLRIGQAIKHAIIIGVFSPLVTLGIGISLFLLYLLWRFIPGLFPVIGVSISAYIITRLSIIAFERFEVKQQKLFEKEKNPVKKGEQSHV</sequence>
<keyword evidence="1" id="KW-0472">Membrane</keyword>
<dbReference type="STRING" id="1027249.SAMN05216179_1539"/>
<dbReference type="EMBL" id="FRCZ01000002">
    <property type="protein sequence ID" value="SHM98984.1"/>
    <property type="molecule type" value="Genomic_DNA"/>
</dbReference>
<organism evidence="2 3">
    <name type="scientific">Gracilibacillus kekensis</name>
    <dbReference type="NCBI Taxonomy" id="1027249"/>
    <lineage>
        <taxon>Bacteria</taxon>
        <taxon>Bacillati</taxon>
        <taxon>Bacillota</taxon>
        <taxon>Bacilli</taxon>
        <taxon>Bacillales</taxon>
        <taxon>Bacillaceae</taxon>
        <taxon>Gracilibacillus</taxon>
    </lineage>
</organism>
<feature type="transmembrane region" description="Helical" evidence="1">
    <location>
        <begin position="72"/>
        <end position="98"/>
    </location>
</feature>